<keyword evidence="4" id="KW-0378">Hydrolase</keyword>
<dbReference type="InterPro" id="IPR000671">
    <property type="entry name" value="Peptidase_A31"/>
</dbReference>
<sequence length="149" mass="16344">MSRLTVLGIGSQLMGNDGIGVYVVEALRVMNIDDRVTYIAGETDLDFCLQYIEDADILLIVDAVISGNPVGTTTICKLHHLIPEERGISAHNLHILHMIPLIYPNLTAYLLGIEVNVLECGIGMDETMSSYFDSILQQVLVSINSLLNN</sequence>
<name>A0A8I1LQ10_PAEPO</name>
<dbReference type="AlphaFoldDB" id="A0A8I1LQ10"/>
<dbReference type="PANTHER" id="PTHR30302">
    <property type="entry name" value="HYDROGENASE 1 MATURATION PROTEASE"/>
    <property type="match status" value="1"/>
</dbReference>
<dbReference type="CDD" id="cd00518">
    <property type="entry name" value="H2MP"/>
    <property type="match status" value="1"/>
</dbReference>
<proteinExistence type="inferred from homology"/>
<dbReference type="Proteomes" id="UP000650605">
    <property type="component" value="Unassembled WGS sequence"/>
</dbReference>
<keyword evidence="2 5" id="KW-0645">Protease</keyword>
<dbReference type="GO" id="GO:0008047">
    <property type="term" value="F:enzyme activator activity"/>
    <property type="evidence" value="ECO:0007669"/>
    <property type="project" value="InterPro"/>
</dbReference>
<dbReference type="GO" id="GO:0004190">
    <property type="term" value="F:aspartic-type endopeptidase activity"/>
    <property type="evidence" value="ECO:0007669"/>
    <property type="project" value="UniProtKB-KW"/>
</dbReference>
<dbReference type="InterPro" id="IPR023430">
    <property type="entry name" value="Pept_HybD-like_dom_sf"/>
</dbReference>
<comment type="caution">
    <text evidence="5">The sequence shown here is derived from an EMBL/GenBank/DDBJ whole genome shotgun (WGS) entry which is preliminary data.</text>
</comment>
<gene>
    <name evidence="5" type="ORF">JDW19_05695</name>
</gene>
<evidence type="ECO:0000256" key="3">
    <source>
        <dbReference type="ARBA" id="ARBA00022750"/>
    </source>
</evidence>
<evidence type="ECO:0000256" key="4">
    <source>
        <dbReference type="ARBA" id="ARBA00022801"/>
    </source>
</evidence>
<accession>A0A8I1LQ10</accession>
<keyword evidence="3" id="KW-0064">Aspartyl protease</keyword>
<evidence type="ECO:0000256" key="2">
    <source>
        <dbReference type="ARBA" id="ARBA00022670"/>
    </source>
</evidence>
<dbReference type="GO" id="GO:0016485">
    <property type="term" value="P:protein processing"/>
    <property type="evidence" value="ECO:0007669"/>
    <property type="project" value="TreeGrafter"/>
</dbReference>
<dbReference type="PRINTS" id="PR00446">
    <property type="entry name" value="HYDRGNUPTAKE"/>
</dbReference>
<organism evidence="5 6">
    <name type="scientific">Paenibacillus polymyxa</name>
    <name type="common">Bacillus polymyxa</name>
    <dbReference type="NCBI Taxonomy" id="1406"/>
    <lineage>
        <taxon>Bacteria</taxon>
        <taxon>Bacillati</taxon>
        <taxon>Bacillota</taxon>
        <taxon>Bacilli</taxon>
        <taxon>Bacillales</taxon>
        <taxon>Paenibacillaceae</taxon>
        <taxon>Paenibacillus</taxon>
    </lineage>
</organism>
<dbReference type="Pfam" id="PF01750">
    <property type="entry name" value="HycI"/>
    <property type="match status" value="1"/>
</dbReference>
<evidence type="ECO:0000313" key="5">
    <source>
        <dbReference type="EMBL" id="MBM0632620.1"/>
    </source>
</evidence>
<dbReference type="PANTHER" id="PTHR30302:SF1">
    <property type="entry name" value="HYDROGENASE 2 MATURATION PROTEASE"/>
    <property type="match status" value="1"/>
</dbReference>
<evidence type="ECO:0000313" key="6">
    <source>
        <dbReference type="Proteomes" id="UP000650605"/>
    </source>
</evidence>
<dbReference type="EMBL" id="JAEHFQ010000002">
    <property type="protein sequence ID" value="MBM0632620.1"/>
    <property type="molecule type" value="Genomic_DNA"/>
</dbReference>
<dbReference type="NCBIfam" id="TIGR00072">
    <property type="entry name" value="hydrog_prot"/>
    <property type="match status" value="1"/>
</dbReference>
<dbReference type="SUPFAM" id="SSF53163">
    <property type="entry name" value="HybD-like"/>
    <property type="match status" value="1"/>
</dbReference>
<dbReference type="Gene3D" id="3.40.50.1450">
    <property type="entry name" value="HybD-like"/>
    <property type="match status" value="1"/>
</dbReference>
<dbReference type="RefSeq" id="WP_165147108.1">
    <property type="nucleotide sequence ID" value="NZ_JAEHFQ010000002.1"/>
</dbReference>
<comment type="similarity">
    <text evidence="1">Belongs to the peptidase A31 family.</text>
</comment>
<reference evidence="5" key="1">
    <citation type="submission" date="2020-12" db="EMBL/GenBank/DDBJ databases">
        <title>Paenibacillus polymyxa LMG 27872: a double-edged sword.</title>
        <authorList>
            <person name="Langendries S."/>
            <person name="Garcia Mendez S."/>
            <person name="Beirinckx S."/>
            <person name="Viaene T."/>
            <person name="Baeyen S."/>
            <person name="Goeminne G."/>
            <person name="Willems A."/>
            <person name="Debode J."/>
            <person name="Goormachtig S."/>
        </authorList>
    </citation>
    <scope>NUCLEOTIDE SEQUENCE</scope>
    <source>
        <strain evidence="5">LMG 27872</strain>
    </source>
</reference>
<protein>
    <submittedName>
        <fullName evidence="5">Hydrogenase maturation protease</fullName>
    </submittedName>
</protein>
<evidence type="ECO:0000256" key="1">
    <source>
        <dbReference type="ARBA" id="ARBA00006814"/>
    </source>
</evidence>